<dbReference type="Proteomes" id="UP001482513">
    <property type="component" value="Unassembled WGS sequence"/>
</dbReference>
<feature type="domain" description="N-acetyltransferase" evidence="3">
    <location>
        <begin position="5"/>
        <end position="165"/>
    </location>
</feature>
<dbReference type="InterPro" id="IPR016181">
    <property type="entry name" value="Acyl_CoA_acyltransferase"/>
</dbReference>
<evidence type="ECO:0000256" key="2">
    <source>
        <dbReference type="ARBA" id="ARBA00023315"/>
    </source>
</evidence>
<accession>A0ABV0JYC4</accession>
<dbReference type="EMBL" id="JAMPKX010000001">
    <property type="protein sequence ID" value="MEP0945439.1"/>
    <property type="molecule type" value="Genomic_DNA"/>
</dbReference>
<dbReference type="Pfam" id="PF13673">
    <property type="entry name" value="Acetyltransf_10"/>
    <property type="match status" value="1"/>
</dbReference>
<keyword evidence="1" id="KW-0808">Transferase</keyword>
<sequence length="169" mass="19073">MDSPITIEPAKPEDAQALLEIHAAAVHQTAAPYYSHEILNNWSRRPITSDRIERVRQRWIEHPDRRVIVARHSGQVVGYGFIHKDGELQSLYTHPNYGRRGIGASILATLEREAIALGLTDLRLNASLNAAAFYQKQGFEVIEPGVHQLAFGQEMPCFKMRKALANHKQ</sequence>
<proteinExistence type="predicted"/>
<evidence type="ECO:0000313" key="5">
    <source>
        <dbReference type="Proteomes" id="UP001482513"/>
    </source>
</evidence>
<dbReference type="Gene3D" id="3.40.630.30">
    <property type="match status" value="1"/>
</dbReference>
<name>A0ABV0JYC4_9CYAN</name>
<keyword evidence="2" id="KW-0012">Acyltransferase</keyword>
<organism evidence="4 5">
    <name type="scientific">Leptolyngbya subtilissima DQ-A4</name>
    <dbReference type="NCBI Taxonomy" id="2933933"/>
    <lineage>
        <taxon>Bacteria</taxon>
        <taxon>Bacillati</taxon>
        <taxon>Cyanobacteriota</taxon>
        <taxon>Cyanophyceae</taxon>
        <taxon>Leptolyngbyales</taxon>
        <taxon>Leptolyngbyaceae</taxon>
        <taxon>Leptolyngbya group</taxon>
        <taxon>Leptolyngbya</taxon>
    </lineage>
</organism>
<dbReference type="CDD" id="cd04301">
    <property type="entry name" value="NAT_SF"/>
    <property type="match status" value="1"/>
</dbReference>
<gene>
    <name evidence="4" type="ORF">NC992_01005</name>
</gene>
<dbReference type="SUPFAM" id="SSF55729">
    <property type="entry name" value="Acyl-CoA N-acyltransferases (Nat)"/>
    <property type="match status" value="1"/>
</dbReference>
<dbReference type="InterPro" id="IPR000182">
    <property type="entry name" value="GNAT_dom"/>
</dbReference>
<evidence type="ECO:0000313" key="4">
    <source>
        <dbReference type="EMBL" id="MEP0945439.1"/>
    </source>
</evidence>
<keyword evidence="5" id="KW-1185">Reference proteome</keyword>
<evidence type="ECO:0000259" key="3">
    <source>
        <dbReference type="PROSITE" id="PS51186"/>
    </source>
</evidence>
<evidence type="ECO:0000256" key="1">
    <source>
        <dbReference type="ARBA" id="ARBA00022679"/>
    </source>
</evidence>
<protein>
    <submittedName>
        <fullName evidence="4">GNAT family N-acetyltransferase</fullName>
    </submittedName>
</protein>
<dbReference type="PROSITE" id="PS51186">
    <property type="entry name" value="GNAT"/>
    <property type="match status" value="1"/>
</dbReference>
<dbReference type="PANTHER" id="PTHR43877">
    <property type="entry name" value="AMINOALKYLPHOSPHONATE N-ACETYLTRANSFERASE-RELATED-RELATED"/>
    <property type="match status" value="1"/>
</dbReference>
<reference evidence="4 5" key="1">
    <citation type="submission" date="2022-04" db="EMBL/GenBank/DDBJ databases">
        <title>Positive selection, recombination, and allopatry shape intraspecific diversity of widespread and dominant cyanobacteria.</title>
        <authorList>
            <person name="Wei J."/>
            <person name="Shu W."/>
            <person name="Hu C."/>
        </authorList>
    </citation>
    <scope>NUCLEOTIDE SEQUENCE [LARGE SCALE GENOMIC DNA]</scope>
    <source>
        <strain evidence="4 5">DQ-A4</strain>
    </source>
</reference>
<dbReference type="RefSeq" id="WP_190698188.1">
    <property type="nucleotide sequence ID" value="NZ_JAMPKX010000001.1"/>
</dbReference>
<comment type="caution">
    <text evidence="4">The sequence shown here is derived from an EMBL/GenBank/DDBJ whole genome shotgun (WGS) entry which is preliminary data.</text>
</comment>
<dbReference type="InterPro" id="IPR050832">
    <property type="entry name" value="Bact_Acetyltransf"/>
</dbReference>